<dbReference type="InterPro" id="IPR035076">
    <property type="entry name" value="Toxin/TOLIP"/>
</dbReference>
<dbReference type="OrthoDB" id="6223185at2759"/>
<evidence type="ECO:0000256" key="4">
    <source>
        <dbReference type="ARBA" id="ARBA00023157"/>
    </source>
</evidence>
<keyword evidence="5" id="KW-0812">Transmembrane</keyword>
<dbReference type="InterPro" id="IPR045860">
    <property type="entry name" value="Snake_toxin-like_sf"/>
</dbReference>
<feature type="transmembrane region" description="Helical" evidence="5">
    <location>
        <begin position="86"/>
        <end position="105"/>
    </location>
</feature>
<dbReference type="PANTHER" id="PTHR16983">
    <property type="entry name" value="UPAR/LY6 DOMAIN-CONTAINING PROTEIN"/>
    <property type="match status" value="1"/>
</dbReference>
<dbReference type="InterPro" id="IPR051110">
    <property type="entry name" value="Ly-6/neurotoxin-like_GPI-ap"/>
</dbReference>
<evidence type="ECO:0000256" key="1">
    <source>
        <dbReference type="ARBA" id="ARBA00004613"/>
    </source>
</evidence>
<dbReference type="AlphaFoldDB" id="A0A9F5JD50"/>
<reference evidence="8" key="1">
    <citation type="submission" date="2025-08" db="UniProtKB">
        <authorList>
            <consortium name="RefSeq"/>
        </authorList>
    </citation>
    <scope>IDENTIFICATION</scope>
    <source>
        <tissue evidence="8">Liver</tissue>
    </source>
</reference>
<evidence type="ECO:0000256" key="2">
    <source>
        <dbReference type="ARBA" id="ARBA00022525"/>
    </source>
</evidence>
<dbReference type="Pfam" id="PF00087">
    <property type="entry name" value="Toxin_TOLIP"/>
    <property type="match status" value="1"/>
</dbReference>
<dbReference type="PANTHER" id="PTHR16983:SF13">
    <property type="entry name" value="LYMPHOCYTE ANTIGEN 6E"/>
    <property type="match status" value="1"/>
</dbReference>
<dbReference type="GO" id="GO:0030550">
    <property type="term" value="F:acetylcholine receptor inhibitor activity"/>
    <property type="evidence" value="ECO:0007669"/>
    <property type="project" value="TreeGrafter"/>
</dbReference>
<accession>A0A9F5JD50</accession>
<name>A0A9F5JD50_PYTBI</name>
<dbReference type="SUPFAM" id="SSF57302">
    <property type="entry name" value="Snake toxin-like"/>
    <property type="match status" value="1"/>
</dbReference>
<dbReference type="CDD" id="cd23543">
    <property type="entry name" value="TFP_LU_ECD_Ly6E"/>
    <property type="match status" value="1"/>
</dbReference>
<dbReference type="FunFam" id="2.10.60.10:FF:000003">
    <property type="entry name" value="lymphocyte antigen 6E isoform X1"/>
    <property type="match status" value="1"/>
</dbReference>
<proteinExistence type="predicted"/>
<keyword evidence="2" id="KW-0964">Secreted</keyword>
<evidence type="ECO:0000313" key="7">
    <source>
        <dbReference type="Proteomes" id="UP000695026"/>
    </source>
</evidence>
<protein>
    <submittedName>
        <fullName evidence="8">Prostate stem cell antigen-like</fullName>
    </submittedName>
</protein>
<comment type="subcellular location">
    <subcellularLocation>
        <location evidence="1">Secreted</location>
    </subcellularLocation>
</comment>
<feature type="domain" description="Snake toxin/toxin-like" evidence="6">
    <location>
        <begin position="7"/>
        <end position="79"/>
    </location>
</feature>
<dbReference type="RefSeq" id="XP_025030751.1">
    <property type="nucleotide sequence ID" value="XM_025174983.1"/>
</dbReference>
<dbReference type="GeneID" id="103056663"/>
<keyword evidence="3" id="KW-0732">Signal</keyword>
<dbReference type="KEGG" id="pbi:103056663"/>
<dbReference type="GO" id="GO:0005576">
    <property type="term" value="C:extracellular region"/>
    <property type="evidence" value="ECO:0007669"/>
    <property type="project" value="UniProtKB-SubCell"/>
</dbReference>
<dbReference type="Gene3D" id="2.10.60.10">
    <property type="entry name" value="CD59"/>
    <property type="match status" value="1"/>
</dbReference>
<gene>
    <name evidence="8" type="primary">LOC103056663</name>
</gene>
<evidence type="ECO:0000259" key="6">
    <source>
        <dbReference type="Pfam" id="PF00087"/>
    </source>
</evidence>
<evidence type="ECO:0000256" key="5">
    <source>
        <dbReference type="SAM" id="Phobius"/>
    </source>
</evidence>
<evidence type="ECO:0000256" key="3">
    <source>
        <dbReference type="ARBA" id="ARBA00022729"/>
    </source>
</evidence>
<sequence length="109" mass="11885">MTESLSLYCFRCDRAKSHADCTGSIKCSDLDRYCVSQTQQGHGEELMIGKWCSLECPQFSLEAKGANISTECCQTDYCNSGGPSSVQSISALVMVATLASFFYILQKGL</sequence>
<dbReference type="GO" id="GO:0005886">
    <property type="term" value="C:plasma membrane"/>
    <property type="evidence" value="ECO:0007669"/>
    <property type="project" value="TreeGrafter"/>
</dbReference>
<dbReference type="Proteomes" id="UP000695026">
    <property type="component" value="Unplaced"/>
</dbReference>
<dbReference type="OMA" id="KSHADCT"/>
<keyword evidence="7" id="KW-1185">Reference proteome</keyword>
<keyword evidence="5" id="KW-0472">Membrane</keyword>
<organism evidence="7 8">
    <name type="scientific">Python bivittatus</name>
    <name type="common">Burmese python</name>
    <name type="synonym">Python molurus bivittatus</name>
    <dbReference type="NCBI Taxonomy" id="176946"/>
    <lineage>
        <taxon>Eukaryota</taxon>
        <taxon>Metazoa</taxon>
        <taxon>Chordata</taxon>
        <taxon>Craniata</taxon>
        <taxon>Vertebrata</taxon>
        <taxon>Euteleostomi</taxon>
        <taxon>Lepidosauria</taxon>
        <taxon>Squamata</taxon>
        <taxon>Bifurcata</taxon>
        <taxon>Unidentata</taxon>
        <taxon>Episquamata</taxon>
        <taxon>Toxicofera</taxon>
        <taxon>Serpentes</taxon>
        <taxon>Henophidia</taxon>
        <taxon>Pythonidae</taxon>
        <taxon>Python</taxon>
    </lineage>
</organism>
<keyword evidence="5" id="KW-1133">Transmembrane helix</keyword>
<keyword evidence="4" id="KW-1015">Disulfide bond</keyword>
<evidence type="ECO:0000313" key="8">
    <source>
        <dbReference type="RefSeq" id="XP_025030751.1"/>
    </source>
</evidence>